<organism evidence="2">
    <name type="scientific">freshwater metagenome</name>
    <dbReference type="NCBI Taxonomy" id="449393"/>
    <lineage>
        <taxon>unclassified sequences</taxon>
        <taxon>metagenomes</taxon>
        <taxon>ecological metagenomes</taxon>
    </lineage>
</organism>
<reference evidence="2" key="1">
    <citation type="submission" date="2020-05" db="EMBL/GenBank/DDBJ databases">
        <authorList>
            <person name="Chiriac C."/>
            <person name="Salcher M."/>
            <person name="Ghai R."/>
            <person name="Kavagutti S V."/>
        </authorList>
    </citation>
    <scope>NUCLEOTIDE SEQUENCE</scope>
</reference>
<dbReference type="AlphaFoldDB" id="A0A6J7BTL6"/>
<evidence type="ECO:0000259" key="1">
    <source>
        <dbReference type="Pfam" id="PF20789"/>
    </source>
</evidence>
<accession>A0A6J7BTL6</accession>
<dbReference type="InterPro" id="IPR042171">
    <property type="entry name" value="Acyl-CoA_hotdog"/>
</dbReference>
<gene>
    <name evidence="2" type="ORF">UFOPK3267_00449</name>
</gene>
<evidence type="ECO:0000313" key="2">
    <source>
        <dbReference type="EMBL" id="CAB4847279.1"/>
    </source>
</evidence>
<feature type="domain" description="Acyl-CoA thioesterase-like C-terminal" evidence="1">
    <location>
        <begin position="126"/>
        <end position="260"/>
    </location>
</feature>
<dbReference type="InterPro" id="IPR029069">
    <property type="entry name" value="HotDog_dom_sf"/>
</dbReference>
<proteinExistence type="predicted"/>
<sequence>MMPPTELFAPTATDRPDRFTWVPSPLLYIPAGTLQGGAALGVAAAAMEHVTGRPLVWATGQYLSFAARGGEITFDVTFEVAGYNTTQARCIVAKDGNEILTVHGAFGSREMQVGGVWALMPDVPQPENCPEYDFFPRGNGDLADLTDVRLARGRQFADLDGTRTDGNFVLWLRVGEGVHDTSVAELTFIGDFMPLGFANVLGQPYTGRSVDNTVRACTLAPTEWVMLSVHVNQIVHGHGHGHANLWAQDGTLLGQVSQTAGMHLRRHVLERGTPRNAI</sequence>
<dbReference type="InterPro" id="IPR049450">
    <property type="entry name" value="ACOT8-like_C"/>
</dbReference>
<dbReference type="Gene3D" id="2.40.160.210">
    <property type="entry name" value="Acyl-CoA thioesterase, double hotdog domain"/>
    <property type="match status" value="1"/>
</dbReference>
<protein>
    <submittedName>
        <fullName evidence="2">Unannotated protein</fullName>
    </submittedName>
</protein>
<name>A0A6J7BTL6_9ZZZZ</name>
<dbReference type="EMBL" id="CAFBIY010000015">
    <property type="protein sequence ID" value="CAB4847279.1"/>
    <property type="molecule type" value="Genomic_DNA"/>
</dbReference>
<dbReference type="Pfam" id="PF20789">
    <property type="entry name" value="4HBT_3C"/>
    <property type="match status" value="1"/>
</dbReference>
<dbReference type="SUPFAM" id="SSF54637">
    <property type="entry name" value="Thioesterase/thiol ester dehydrase-isomerase"/>
    <property type="match status" value="2"/>
</dbReference>